<evidence type="ECO:0000256" key="1">
    <source>
        <dbReference type="SAM" id="MobiDB-lite"/>
    </source>
</evidence>
<dbReference type="OrthoDB" id="3007085at2759"/>
<sequence length="317" mass="34588">MRTSLYSRDPRQPVRFVTVAPIPEAEVLPPPTTPGIDLPLLEAKTIYKESAEYDLLIPPDEAEVMEQWAEEVARQRISDQVKELLEEKEASKLQTPLTIDTSSSESPFPCTSASPTLSEFPERPSAPGPLSPYSDDDDDFPLGIRRGSTLTSFKSFGESSVASEDVPPPQLAVSSVVLDRSKNGSSSSLPQTASPVVSLTKMLKLKLASPKSRSTSDLTALGYNDGVPLTRGRSGNISSLKQRFPVVKRLFGLGKGKAVDRSKDKNGRRVTPVPTAASIAVVKPVGQKRQRDDDEADENAPPNEEKERRIIRRRLVA</sequence>
<evidence type="ECO:0000313" key="2">
    <source>
        <dbReference type="EMBL" id="KAG7087415.1"/>
    </source>
</evidence>
<feature type="compositionally biased region" description="Basic and acidic residues" evidence="1">
    <location>
        <begin position="257"/>
        <end position="267"/>
    </location>
</feature>
<organism evidence="2 3">
    <name type="scientific">Marasmius oreades</name>
    <name type="common">fairy-ring Marasmius</name>
    <dbReference type="NCBI Taxonomy" id="181124"/>
    <lineage>
        <taxon>Eukaryota</taxon>
        <taxon>Fungi</taxon>
        <taxon>Dikarya</taxon>
        <taxon>Basidiomycota</taxon>
        <taxon>Agaricomycotina</taxon>
        <taxon>Agaricomycetes</taxon>
        <taxon>Agaricomycetidae</taxon>
        <taxon>Agaricales</taxon>
        <taxon>Marasmiineae</taxon>
        <taxon>Marasmiaceae</taxon>
        <taxon>Marasmius</taxon>
    </lineage>
</organism>
<feature type="region of interest" description="Disordered" evidence="1">
    <location>
        <begin position="87"/>
        <end position="146"/>
    </location>
</feature>
<keyword evidence="3" id="KW-1185">Reference proteome</keyword>
<feature type="region of interest" description="Disordered" evidence="1">
    <location>
        <begin position="208"/>
        <end position="230"/>
    </location>
</feature>
<dbReference type="RefSeq" id="XP_043003886.1">
    <property type="nucleotide sequence ID" value="XM_043158537.1"/>
</dbReference>
<proteinExistence type="predicted"/>
<comment type="caution">
    <text evidence="2">The sequence shown here is derived from an EMBL/GenBank/DDBJ whole genome shotgun (WGS) entry which is preliminary data.</text>
</comment>
<dbReference type="EMBL" id="CM032189">
    <property type="protein sequence ID" value="KAG7087415.1"/>
    <property type="molecule type" value="Genomic_DNA"/>
</dbReference>
<dbReference type="GeneID" id="66082458"/>
<reference evidence="2" key="1">
    <citation type="journal article" date="2021" name="Genome Biol. Evol.">
        <title>The assembled and annotated genome of the fairy-ring fungus Marasmius oreades.</title>
        <authorList>
            <person name="Hiltunen M."/>
            <person name="Ament-Velasquez S.L."/>
            <person name="Johannesson H."/>
        </authorList>
    </citation>
    <scope>NUCLEOTIDE SEQUENCE</scope>
    <source>
        <strain evidence="2">03SP1</strain>
    </source>
</reference>
<dbReference type="KEGG" id="more:E1B28_013383"/>
<feature type="region of interest" description="Disordered" evidence="1">
    <location>
        <begin position="257"/>
        <end position="317"/>
    </location>
</feature>
<protein>
    <submittedName>
        <fullName evidence="2">Uncharacterized protein</fullName>
    </submittedName>
</protein>
<accession>A0A9P7RQG5</accession>
<gene>
    <name evidence="2" type="ORF">E1B28_013383</name>
</gene>
<feature type="compositionally biased region" description="Polar residues" evidence="1">
    <location>
        <begin position="92"/>
        <end position="117"/>
    </location>
</feature>
<name>A0A9P7RQG5_9AGAR</name>
<dbReference type="Proteomes" id="UP001049176">
    <property type="component" value="Chromosome 9"/>
</dbReference>
<dbReference type="AlphaFoldDB" id="A0A9P7RQG5"/>
<evidence type="ECO:0000313" key="3">
    <source>
        <dbReference type="Proteomes" id="UP001049176"/>
    </source>
</evidence>